<name>A0A7C4GAF9_UNCW3</name>
<evidence type="ECO:0008006" key="2">
    <source>
        <dbReference type="Google" id="ProtNLM"/>
    </source>
</evidence>
<evidence type="ECO:0000313" key="1">
    <source>
        <dbReference type="EMBL" id="HGK28534.1"/>
    </source>
</evidence>
<dbReference type="AlphaFoldDB" id="A0A7C4GAF9"/>
<proteinExistence type="predicted"/>
<gene>
    <name evidence="1" type="ORF">ENS41_06215</name>
</gene>
<reference evidence="1" key="1">
    <citation type="journal article" date="2020" name="mSystems">
        <title>Genome- and Community-Level Interaction Insights into Carbon Utilization and Element Cycling Functions of Hydrothermarchaeota in Hydrothermal Sediment.</title>
        <authorList>
            <person name="Zhou Z."/>
            <person name="Liu Y."/>
            <person name="Xu W."/>
            <person name="Pan J."/>
            <person name="Luo Z.H."/>
            <person name="Li M."/>
        </authorList>
    </citation>
    <scope>NUCLEOTIDE SEQUENCE [LARGE SCALE GENOMIC DNA]</scope>
    <source>
        <strain evidence="1">SpSt-488</strain>
    </source>
</reference>
<accession>A0A7C4GAF9</accession>
<comment type="caution">
    <text evidence="1">The sequence shown here is derived from an EMBL/GenBank/DDBJ whole genome shotgun (WGS) entry which is preliminary data.</text>
</comment>
<dbReference type="InterPro" id="IPR026950">
    <property type="entry name" value="Caps_assemb_Wzi"/>
</dbReference>
<dbReference type="Pfam" id="PF14052">
    <property type="entry name" value="Caps_assemb_Wzi"/>
    <property type="match status" value="1"/>
</dbReference>
<organism evidence="1">
    <name type="scientific">candidate division WOR-3 bacterium</name>
    <dbReference type="NCBI Taxonomy" id="2052148"/>
    <lineage>
        <taxon>Bacteria</taxon>
        <taxon>Bacteria division WOR-3</taxon>
    </lineage>
</organism>
<sequence>MGTLGLILLATFASIEHIPTDSRIYTDIDILKTSGLIRLMPSTSRPWTRAEAARLVAEADSAARTTTLGPGQQAALDRLLWELGDELARSEHRHPLLRFPVPDIPGGFGWSDLIGRARASNSQQQLTAGAVLGNRPGNDFCFYDRIEFSAFNPKLVRTEDPAGVHLPGSRANSWKDRVSVETELAYFALRLPWVRFETGRDEFVWGPGYQSSVMLSDNAPALDHLQLCASYRGFKYLGFTAMMSRWHEHHRFLSGQRLELSLWNRLTLGGAMLNVFAWDSSTTRDFAGMLNLLVPLYFSVANSSHCDNLLVGWDAALYLPQSKVYGQLFVDNYEFNNLRNAPNAVGVQAGAFWSPRLPIRVRVEYAAVTAFTYYHRAHSIMFENYLTPLGHELGPDADRILGRVELTPLPGWLETALCADYTRRGYFNRGDYLRKSYYVGQTLPQTFPARGIDSLGNVIEEVEGTFSVGPEIEVRPLRLPLHARLAVNYRLTASPEGSPGERRSGVDFALKVEYRY</sequence>
<dbReference type="Gene3D" id="2.40.160.130">
    <property type="entry name" value="Capsule assembly protein Wzi"/>
    <property type="match status" value="1"/>
</dbReference>
<dbReference type="InterPro" id="IPR038636">
    <property type="entry name" value="Wzi_sf"/>
</dbReference>
<dbReference type="EMBL" id="DSUT01000129">
    <property type="protein sequence ID" value="HGK28534.1"/>
    <property type="molecule type" value="Genomic_DNA"/>
</dbReference>
<protein>
    <recommendedName>
        <fullName evidence="2">Capsule assembly Wzi family protein</fullName>
    </recommendedName>
</protein>